<comment type="caution">
    <text evidence="1">The sequence shown here is derived from an EMBL/GenBank/DDBJ whole genome shotgun (WGS) entry which is preliminary data.</text>
</comment>
<evidence type="ECO:0000313" key="2">
    <source>
        <dbReference type="Proteomes" id="UP001234178"/>
    </source>
</evidence>
<organism evidence="1 2">
    <name type="scientific">Daphnia magna</name>
    <dbReference type="NCBI Taxonomy" id="35525"/>
    <lineage>
        <taxon>Eukaryota</taxon>
        <taxon>Metazoa</taxon>
        <taxon>Ecdysozoa</taxon>
        <taxon>Arthropoda</taxon>
        <taxon>Crustacea</taxon>
        <taxon>Branchiopoda</taxon>
        <taxon>Diplostraca</taxon>
        <taxon>Cladocera</taxon>
        <taxon>Anomopoda</taxon>
        <taxon>Daphniidae</taxon>
        <taxon>Daphnia</taxon>
    </lineage>
</organism>
<sequence>MKWANLIRNSLKIGVINGYSGWRDCLMLDNSHMLKLVRNTLGECDISVPDFIYPARWSHLTALPK</sequence>
<gene>
    <name evidence="1" type="ORF">OUZ56_005697</name>
</gene>
<accession>A0ABQ9YTI3</accession>
<reference evidence="1 2" key="1">
    <citation type="journal article" date="2023" name="Nucleic Acids Res.">
        <title>The hologenome of Daphnia magna reveals possible DNA methylation and microbiome-mediated evolution of the host genome.</title>
        <authorList>
            <person name="Chaturvedi A."/>
            <person name="Li X."/>
            <person name="Dhandapani V."/>
            <person name="Marshall H."/>
            <person name="Kissane S."/>
            <person name="Cuenca-Cambronero M."/>
            <person name="Asole G."/>
            <person name="Calvet F."/>
            <person name="Ruiz-Romero M."/>
            <person name="Marangio P."/>
            <person name="Guigo R."/>
            <person name="Rago D."/>
            <person name="Mirbahai L."/>
            <person name="Eastwood N."/>
            <person name="Colbourne J.K."/>
            <person name="Zhou J."/>
            <person name="Mallon E."/>
            <person name="Orsini L."/>
        </authorList>
    </citation>
    <scope>NUCLEOTIDE SEQUENCE [LARGE SCALE GENOMIC DNA]</scope>
    <source>
        <strain evidence="1">LRV0_1</strain>
    </source>
</reference>
<protein>
    <submittedName>
        <fullName evidence="1">Uncharacterized protein</fullName>
    </submittedName>
</protein>
<proteinExistence type="predicted"/>
<evidence type="ECO:0000313" key="1">
    <source>
        <dbReference type="EMBL" id="KAK4003952.1"/>
    </source>
</evidence>
<name>A0ABQ9YTI3_9CRUS</name>
<dbReference type="EMBL" id="JAOYFB010000001">
    <property type="protein sequence ID" value="KAK4003952.1"/>
    <property type="molecule type" value="Genomic_DNA"/>
</dbReference>
<keyword evidence="2" id="KW-1185">Reference proteome</keyword>
<dbReference type="Proteomes" id="UP001234178">
    <property type="component" value="Unassembled WGS sequence"/>
</dbReference>